<dbReference type="Gene3D" id="2.40.50.100">
    <property type="match status" value="1"/>
</dbReference>
<evidence type="ECO:0000313" key="1">
    <source>
        <dbReference type="EMBL" id="KAJ4833044.1"/>
    </source>
</evidence>
<gene>
    <name evidence="1" type="ORF">Tsubulata_041089</name>
</gene>
<keyword evidence="2" id="KW-1185">Reference proteome</keyword>
<accession>A0A9Q0FK82</accession>
<dbReference type="Proteomes" id="UP001141552">
    <property type="component" value="Unassembled WGS sequence"/>
</dbReference>
<dbReference type="EMBL" id="JAKUCV010005020">
    <property type="protein sequence ID" value="KAJ4833044.1"/>
    <property type="molecule type" value="Genomic_DNA"/>
</dbReference>
<protein>
    <recommendedName>
        <fullName evidence="3">Lipoyl-binding domain-containing protein</fullName>
    </recommendedName>
</protein>
<evidence type="ECO:0008006" key="3">
    <source>
        <dbReference type="Google" id="ProtNLM"/>
    </source>
</evidence>
<dbReference type="InterPro" id="IPR053217">
    <property type="entry name" value="ACC_Biotin_Carrier"/>
</dbReference>
<reference evidence="1" key="1">
    <citation type="submission" date="2022-02" db="EMBL/GenBank/DDBJ databases">
        <authorList>
            <person name="Henning P.M."/>
            <person name="McCubbin A.G."/>
            <person name="Shore J.S."/>
        </authorList>
    </citation>
    <scope>NUCLEOTIDE SEQUENCE</scope>
    <source>
        <strain evidence="1">F60SS</strain>
        <tissue evidence="1">Leaves</tissue>
    </source>
</reference>
<reference evidence="1" key="2">
    <citation type="journal article" date="2023" name="Plants (Basel)">
        <title>Annotation of the Turnera subulata (Passifloraceae) Draft Genome Reveals the S-Locus Evolved after the Divergence of Turneroideae from Passifloroideae in a Stepwise Manner.</title>
        <authorList>
            <person name="Henning P.M."/>
            <person name="Roalson E.H."/>
            <person name="Mir W."/>
            <person name="McCubbin A.G."/>
            <person name="Shore J.S."/>
        </authorList>
    </citation>
    <scope>NUCLEOTIDE SEQUENCE</scope>
    <source>
        <strain evidence="1">F60SS</strain>
    </source>
</reference>
<dbReference type="AlphaFoldDB" id="A0A9Q0FK82"/>
<evidence type="ECO:0000313" key="2">
    <source>
        <dbReference type="Proteomes" id="UP001141552"/>
    </source>
</evidence>
<sequence>MTAVLNFRYPELTNLDPSWILHRTIVGKMFSQGFTVGMKQFPAPFKRNAMVVSCVKSPEAAAAANKSDDAKTEIKLEKKNSKRPATFPNGFEALILEICDETEVAELKMKVGDFEMHLKRNLDAEASDTSGTYTSAETLDPVAAKTMEIKSPVPPPPAPEKSEKAAPFINHSFGKSSRLAALDASGAKGYVVVNSKNVGIFHRGRLAKQGRLPPNYEEGDLIREGKVLGYVNRPGGDEVAVKSDVDGEVLKLLVKDGEPVGYGDPIVAVLPSFHDIK</sequence>
<dbReference type="OrthoDB" id="529457at2759"/>
<dbReference type="PANTHER" id="PTHR47597">
    <property type="entry name" value="IS A MEMBER OF THE PF|00364 BIOTIN-REQUIRING ENZYMES FAMILY-RELATED"/>
    <property type="match status" value="1"/>
</dbReference>
<dbReference type="PANTHER" id="PTHR47597:SF2">
    <property type="entry name" value="LIPOYL-BINDING DOMAIN-CONTAINING PROTEIN"/>
    <property type="match status" value="1"/>
</dbReference>
<dbReference type="SUPFAM" id="SSF51230">
    <property type="entry name" value="Single hybrid motif"/>
    <property type="match status" value="1"/>
</dbReference>
<proteinExistence type="predicted"/>
<organism evidence="1 2">
    <name type="scientific">Turnera subulata</name>
    <dbReference type="NCBI Taxonomy" id="218843"/>
    <lineage>
        <taxon>Eukaryota</taxon>
        <taxon>Viridiplantae</taxon>
        <taxon>Streptophyta</taxon>
        <taxon>Embryophyta</taxon>
        <taxon>Tracheophyta</taxon>
        <taxon>Spermatophyta</taxon>
        <taxon>Magnoliopsida</taxon>
        <taxon>eudicotyledons</taxon>
        <taxon>Gunneridae</taxon>
        <taxon>Pentapetalae</taxon>
        <taxon>rosids</taxon>
        <taxon>fabids</taxon>
        <taxon>Malpighiales</taxon>
        <taxon>Passifloraceae</taxon>
        <taxon>Turnera</taxon>
    </lineage>
</organism>
<name>A0A9Q0FK82_9ROSI</name>
<dbReference type="InterPro" id="IPR011053">
    <property type="entry name" value="Single_hybrid_motif"/>
</dbReference>
<comment type="caution">
    <text evidence="1">The sequence shown here is derived from an EMBL/GenBank/DDBJ whole genome shotgun (WGS) entry which is preliminary data.</text>
</comment>